<dbReference type="AlphaFoldDB" id="A0A370HHQ1"/>
<evidence type="ECO:0000259" key="5">
    <source>
        <dbReference type="SMART" id="SM00858"/>
    </source>
</evidence>
<keyword evidence="6" id="KW-0966">Cell projection</keyword>
<gene>
    <name evidence="6" type="ORF">DES45_11126</name>
</gene>
<keyword evidence="2 4" id="KW-0732">Signal</keyword>
<dbReference type="GO" id="GO:0044780">
    <property type="term" value="P:bacterial-type flagellum assembly"/>
    <property type="evidence" value="ECO:0007669"/>
    <property type="project" value="InterPro"/>
</dbReference>
<keyword evidence="3 4" id="KW-0574">Periplasm</keyword>
<feature type="signal peptide" evidence="4">
    <location>
        <begin position="1"/>
        <end position="29"/>
    </location>
</feature>
<evidence type="ECO:0000256" key="3">
    <source>
        <dbReference type="ARBA" id="ARBA00022764"/>
    </source>
</evidence>
<evidence type="ECO:0000313" key="7">
    <source>
        <dbReference type="Proteomes" id="UP000254925"/>
    </source>
</evidence>
<dbReference type="InterPro" id="IPR017585">
    <property type="entry name" value="SAF_FlgA"/>
</dbReference>
<sequence>MVKVLMKHPLRSGLAALAMLVGGTQSGMAEALMLPVPTVTIYPGDVITDSMIRERSFPESFRARSAVVEAPFALIGKVARRTLLPGEAIPSNAVDEAKIVTRGVATQVVFEENGLTITTMGTPLQSGSLGEQIRVRNTDTGRIILGVVQADGRVRIGN</sequence>
<dbReference type="Gene3D" id="2.30.30.760">
    <property type="match status" value="1"/>
</dbReference>
<feature type="domain" description="SAF" evidence="5">
    <location>
        <begin position="32"/>
        <end position="95"/>
    </location>
</feature>
<dbReference type="CDD" id="cd11614">
    <property type="entry name" value="SAF_CpaB_FlgA_like"/>
    <property type="match status" value="1"/>
</dbReference>
<dbReference type="PANTHER" id="PTHR36307:SF1">
    <property type="entry name" value="FLAGELLA BASAL BODY P-RING FORMATION PROTEIN FLGA"/>
    <property type="match status" value="1"/>
</dbReference>
<comment type="similarity">
    <text evidence="4">Belongs to the FlgA family.</text>
</comment>
<keyword evidence="7" id="KW-1185">Reference proteome</keyword>
<organism evidence="6 7">
    <name type="scientific">Microvirga subterranea</name>
    <dbReference type="NCBI Taxonomy" id="186651"/>
    <lineage>
        <taxon>Bacteria</taxon>
        <taxon>Pseudomonadati</taxon>
        <taxon>Pseudomonadota</taxon>
        <taxon>Alphaproteobacteria</taxon>
        <taxon>Hyphomicrobiales</taxon>
        <taxon>Methylobacteriaceae</taxon>
        <taxon>Microvirga</taxon>
    </lineage>
</organism>
<keyword evidence="6" id="KW-0969">Cilium</keyword>
<protein>
    <recommendedName>
        <fullName evidence="4">Flagella basal body P-ring formation protein FlgA</fullName>
    </recommendedName>
</protein>
<dbReference type="EMBL" id="QQBB01000011">
    <property type="protein sequence ID" value="RDI54850.1"/>
    <property type="molecule type" value="Genomic_DNA"/>
</dbReference>
<keyword evidence="6" id="KW-0282">Flagellum</keyword>
<reference evidence="6 7" key="1">
    <citation type="submission" date="2018-07" db="EMBL/GenBank/DDBJ databases">
        <title>Genomic Encyclopedia of Type Strains, Phase IV (KMG-IV): sequencing the most valuable type-strain genomes for metagenomic binning, comparative biology and taxonomic classification.</title>
        <authorList>
            <person name="Goeker M."/>
        </authorList>
    </citation>
    <scope>NUCLEOTIDE SEQUENCE [LARGE SCALE GENOMIC DNA]</scope>
    <source>
        <strain evidence="6 7">DSM 14364</strain>
    </source>
</reference>
<keyword evidence="4" id="KW-1005">Bacterial flagellum biogenesis</keyword>
<evidence type="ECO:0000256" key="4">
    <source>
        <dbReference type="RuleBase" id="RU362063"/>
    </source>
</evidence>
<dbReference type="Proteomes" id="UP000254925">
    <property type="component" value="Unassembled WGS sequence"/>
</dbReference>
<dbReference type="SMART" id="SM00858">
    <property type="entry name" value="SAF"/>
    <property type="match status" value="1"/>
</dbReference>
<accession>A0A370HHQ1</accession>
<dbReference type="InterPro" id="IPR039246">
    <property type="entry name" value="Flagellar_FlgA"/>
</dbReference>
<dbReference type="InterPro" id="IPR013974">
    <property type="entry name" value="SAF"/>
</dbReference>
<dbReference type="PANTHER" id="PTHR36307">
    <property type="entry name" value="FLAGELLA BASAL BODY P-RING FORMATION PROTEIN FLGA"/>
    <property type="match status" value="1"/>
</dbReference>
<proteinExistence type="inferred from homology"/>
<dbReference type="NCBIfam" id="TIGR03170">
    <property type="entry name" value="flgA_cterm"/>
    <property type="match status" value="1"/>
</dbReference>
<evidence type="ECO:0000256" key="2">
    <source>
        <dbReference type="ARBA" id="ARBA00022729"/>
    </source>
</evidence>
<dbReference type="Pfam" id="PF13144">
    <property type="entry name" value="ChapFlgA"/>
    <property type="match status" value="1"/>
</dbReference>
<feature type="chain" id="PRO_5016485328" description="Flagella basal body P-ring formation protein FlgA" evidence="4">
    <location>
        <begin position="30"/>
        <end position="158"/>
    </location>
</feature>
<dbReference type="GO" id="GO:0042597">
    <property type="term" value="C:periplasmic space"/>
    <property type="evidence" value="ECO:0007669"/>
    <property type="project" value="UniProtKB-SubCell"/>
</dbReference>
<evidence type="ECO:0000256" key="1">
    <source>
        <dbReference type="ARBA" id="ARBA00004418"/>
    </source>
</evidence>
<comment type="caution">
    <text evidence="6">The sequence shown here is derived from an EMBL/GenBank/DDBJ whole genome shotgun (WGS) entry which is preliminary data.</text>
</comment>
<comment type="subcellular location">
    <subcellularLocation>
        <location evidence="1 4">Periplasm</location>
    </subcellularLocation>
</comment>
<name>A0A370HHQ1_9HYPH</name>
<evidence type="ECO:0000313" key="6">
    <source>
        <dbReference type="EMBL" id="RDI54850.1"/>
    </source>
</evidence>
<comment type="function">
    <text evidence="4">Involved in the assembly process of the P-ring formation. It may associate with FlgF on the rod constituting a structure essential for the P-ring assembly or may act as a modulator protein for the P-ring assembly.</text>
</comment>